<evidence type="ECO:0000313" key="2">
    <source>
        <dbReference type="Proteomes" id="UP000193749"/>
    </source>
</evidence>
<dbReference type="Proteomes" id="UP000193749">
    <property type="component" value="Unassembled WGS sequence"/>
</dbReference>
<dbReference type="PANTHER" id="PTHR10362">
    <property type="entry name" value="HISTIDINE AMMONIA-LYASE"/>
    <property type="match status" value="1"/>
</dbReference>
<dbReference type="RefSeq" id="WP_084879506.1">
    <property type="nucleotide sequence ID" value="NZ_JAGGMY010000005.1"/>
</dbReference>
<keyword evidence="2" id="KW-1185">Reference proteome</keyword>
<dbReference type="STRING" id="55209.HA50_24610"/>
<dbReference type="OrthoDB" id="9806955at2"/>
<sequence length="515" mass="54335">MTTSTIVLDAVPLTADAVAAIARRGAKLVLGNEALNRIRQGRGLVERFAAQQKPVYGLNTGLGASVDTKLAAADLIAFQRSVTHSHSAGVGPMLPVEAVRALLTARISGMAAGGTGASENVISGLLAALNAGVHPVIPSWGSIGAADLLPLGHLAKALQGHGNAEYQGRIMPATEALALAGLPLIDLREKDGHAMVVANSLSTGTACLVLEDVQRFIDWSLAAVALNYEGFRSQLTAIDAAALAARPAFGQQEIGKRLRSLLSGSDLWRDGAARRLQDPLSYRCVPQVWGGLIHALEQARQATEIELGSSGDNPVILASSERIVSNGNFDLTAFSLAWEQVGQALAHCAAGIANRCLRLMSPAAAELPRFLSASGQSRAGYAELQKPLAALEAEIRHLANPISITPLAVSDGIEDQASMAPRVVAKVQAIIERLRYLVAIELMSGAVAVELRGVVDVLGDGPRRAYEMVRQWVPPMEEDRELSTDMENIYQLVSGACPIGENHTQLSDANLTHSE</sequence>
<dbReference type="GO" id="GO:0016841">
    <property type="term" value="F:ammonia-lyase activity"/>
    <property type="evidence" value="ECO:0007669"/>
    <property type="project" value="UniProtKB-ARBA"/>
</dbReference>
<dbReference type="Gene3D" id="1.20.200.10">
    <property type="entry name" value="Fumarase/aspartase (Central domain)"/>
    <property type="match status" value="1"/>
</dbReference>
<proteinExistence type="predicted"/>
<dbReference type="InterPro" id="IPR001106">
    <property type="entry name" value="Aromatic_Lyase"/>
</dbReference>
<dbReference type="EMBL" id="MLJI01000002">
    <property type="protein sequence ID" value="ORM89786.1"/>
    <property type="molecule type" value="Genomic_DNA"/>
</dbReference>
<comment type="caution">
    <text evidence="1">The sequence shown here is derived from an EMBL/GenBank/DDBJ whole genome shotgun (WGS) entry which is preliminary data.</text>
</comment>
<organism evidence="1 2">
    <name type="scientific">Pantoea cypripedii</name>
    <name type="common">Pectobacterium cypripedii</name>
    <name type="synonym">Erwinia cypripedii</name>
    <dbReference type="NCBI Taxonomy" id="55209"/>
    <lineage>
        <taxon>Bacteria</taxon>
        <taxon>Pseudomonadati</taxon>
        <taxon>Pseudomonadota</taxon>
        <taxon>Gammaproteobacteria</taxon>
        <taxon>Enterobacterales</taxon>
        <taxon>Erwiniaceae</taxon>
        <taxon>Pantoea</taxon>
    </lineage>
</organism>
<dbReference type="AlphaFoldDB" id="A0A1X1ELM5"/>
<dbReference type="Pfam" id="PF00221">
    <property type="entry name" value="Lyase_aromatic"/>
    <property type="match status" value="1"/>
</dbReference>
<evidence type="ECO:0000313" key="1">
    <source>
        <dbReference type="EMBL" id="ORM89786.1"/>
    </source>
</evidence>
<accession>A0A1X1ELM5</accession>
<dbReference type="Gene3D" id="1.10.275.10">
    <property type="entry name" value="Fumarase/aspartase (N-terminal domain)"/>
    <property type="match status" value="1"/>
</dbReference>
<dbReference type="CDD" id="cd00332">
    <property type="entry name" value="PAL-HAL"/>
    <property type="match status" value="1"/>
</dbReference>
<dbReference type="InterPro" id="IPR008948">
    <property type="entry name" value="L-Aspartase-like"/>
</dbReference>
<gene>
    <name evidence="1" type="ORF">HA50_24610</name>
</gene>
<name>A0A1X1ELM5_PANCY</name>
<dbReference type="InterPro" id="IPR024083">
    <property type="entry name" value="Fumarase/histidase_N"/>
</dbReference>
<keyword evidence="1" id="KW-0456">Lyase</keyword>
<dbReference type="SUPFAM" id="SSF48557">
    <property type="entry name" value="L-aspartase-like"/>
    <property type="match status" value="1"/>
</dbReference>
<protein>
    <submittedName>
        <fullName evidence="1">Histidine ammonia-lyase</fullName>
    </submittedName>
</protein>
<reference evidence="1 2" key="1">
    <citation type="journal article" date="2017" name="Antonie Van Leeuwenhoek">
        <title>Phylogenomic resolution of the bacterial genus Pantoea and its relationship with Erwinia and Tatumella.</title>
        <authorList>
            <person name="Palmer M."/>
            <person name="Steenkamp E.T."/>
            <person name="Coetzee M.P."/>
            <person name="Chan W.Y."/>
            <person name="van Zyl E."/>
            <person name="De Maayer P."/>
            <person name="Coutinho T.A."/>
            <person name="Blom J."/>
            <person name="Smits T.H."/>
            <person name="Duffy B."/>
            <person name="Venter S.N."/>
        </authorList>
    </citation>
    <scope>NUCLEOTIDE SEQUENCE [LARGE SCALE GENOMIC DNA]</scope>
    <source>
        <strain evidence="1 2">LMG 2657</strain>
    </source>
</reference>